<gene>
    <name evidence="2" type="ORF">AZOBR_160040</name>
</gene>
<evidence type="ECO:0000313" key="2">
    <source>
        <dbReference type="EMBL" id="CCC98880.1"/>
    </source>
</evidence>
<organism evidence="2 3">
    <name type="scientific">Azospirillum baldaniorum</name>
    <dbReference type="NCBI Taxonomy" id="1064539"/>
    <lineage>
        <taxon>Bacteria</taxon>
        <taxon>Pseudomonadati</taxon>
        <taxon>Pseudomonadota</taxon>
        <taxon>Alphaproteobacteria</taxon>
        <taxon>Rhodospirillales</taxon>
        <taxon>Azospirillaceae</taxon>
        <taxon>Azospirillum</taxon>
    </lineage>
</organism>
<dbReference type="KEGG" id="abs:AZOBR_160040"/>
<sequence length="23" mass="2629">MPPPFPRLRRGPLPSPASQEREI</sequence>
<proteinExistence type="predicted"/>
<dbReference type="AlphaFoldDB" id="A0A9P1JSD3"/>
<keyword evidence="3" id="KW-1185">Reference proteome</keyword>
<name>A0A9P1JSD3_9PROT</name>
<accession>A0A9P1JSD3</accession>
<reference evidence="2 3" key="1">
    <citation type="journal article" date="2011" name="PLoS Genet.">
        <title>Azospirillum genomes reveal transition of bacteria from aquatic to terrestrial environments.</title>
        <authorList>
            <person name="Wisniewski-Dye F."/>
            <person name="Borziak K."/>
            <person name="Khalsa-Moyers G."/>
            <person name="Alexandre G."/>
            <person name="Sukharnikov L.O."/>
            <person name="Wuichet K."/>
            <person name="Hurst G.B."/>
            <person name="McDonald W.H."/>
            <person name="Robertson J.S."/>
            <person name="Barbe V."/>
            <person name="Calteau A."/>
            <person name="Rouy Z."/>
            <person name="Mangenot S."/>
            <person name="Prigent-Combaret C."/>
            <person name="Normand P."/>
            <person name="Boyer M."/>
            <person name="Siguier P."/>
            <person name="Dessaux Y."/>
            <person name="Elmerich C."/>
            <person name="Condemine G."/>
            <person name="Krishnen G."/>
            <person name="Kennedy I."/>
            <person name="Paterson A.H."/>
            <person name="Gonzalez V."/>
            <person name="Mavingui P."/>
            <person name="Zhulin I.B."/>
        </authorList>
    </citation>
    <scope>NUCLEOTIDE SEQUENCE [LARGE SCALE GENOMIC DNA]</scope>
    <source>
        <strain evidence="2 3">Sp245</strain>
    </source>
</reference>
<protein>
    <submittedName>
        <fullName evidence="2">Uncharacterized protein</fullName>
    </submittedName>
</protein>
<dbReference type="EMBL" id="HE577327">
    <property type="protein sequence ID" value="CCC98880.1"/>
    <property type="molecule type" value="Genomic_DNA"/>
</dbReference>
<dbReference type="Proteomes" id="UP000007319">
    <property type="component" value="Chromosome"/>
</dbReference>
<evidence type="ECO:0000256" key="1">
    <source>
        <dbReference type="SAM" id="MobiDB-lite"/>
    </source>
</evidence>
<feature type="region of interest" description="Disordered" evidence="1">
    <location>
        <begin position="1"/>
        <end position="23"/>
    </location>
</feature>
<evidence type="ECO:0000313" key="3">
    <source>
        <dbReference type="Proteomes" id="UP000007319"/>
    </source>
</evidence>